<comment type="similarity">
    <text evidence="3 11">Belongs to the peptidase M50B family.</text>
</comment>
<keyword evidence="5 11" id="KW-0812">Transmembrane</keyword>
<comment type="caution">
    <text evidence="13">The sequence shown here is derived from an EMBL/GenBank/DDBJ whole genome shotgun (WGS) entry which is preliminary data.</text>
</comment>
<evidence type="ECO:0000256" key="4">
    <source>
        <dbReference type="ARBA" id="ARBA00022670"/>
    </source>
</evidence>
<reference evidence="13 14" key="1">
    <citation type="submission" date="2020-03" db="EMBL/GenBank/DDBJ databases">
        <title>Genomic Encyclopedia of Type Strains, Phase IV (KMG-IV): sequencing the most valuable type-strain genomes for metagenomic binning, comparative biology and taxonomic classification.</title>
        <authorList>
            <person name="Goeker M."/>
        </authorList>
    </citation>
    <scope>NUCLEOTIDE SEQUENCE [LARGE SCALE GENOMIC DNA]</scope>
    <source>
        <strain evidence="13 14">DSM 105096</strain>
    </source>
</reference>
<keyword evidence="7 11" id="KW-0862">Zinc</keyword>
<dbReference type="InterPro" id="IPR008915">
    <property type="entry name" value="Peptidase_M50"/>
</dbReference>
<name>A0ABX0XB96_9BACT</name>
<comment type="subcellular location">
    <subcellularLocation>
        <location evidence="2">Membrane</location>
        <topology evidence="2">Multi-pass membrane protein</topology>
    </subcellularLocation>
</comment>
<evidence type="ECO:0000256" key="10">
    <source>
        <dbReference type="ARBA" id="ARBA00023136"/>
    </source>
</evidence>
<evidence type="ECO:0000256" key="11">
    <source>
        <dbReference type="RuleBase" id="RU362031"/>
    </source>
</evidence>
<gene>
    <name evidence="13" type="ORF">GGR27_001703</name>
</gene>
<dbReference type="PANTHER" id="PTHR42837:SF2">
    <property type="entry name" value="MEMBRANE METALLOPROTEASE ARASP2, CHLOROPLASTIC-RELATED"/>
    <property type="match status" value="1"/>
</dbReference>
<evidence type="ECO:0000256" key="7">
    <source>
        <dbReference type="ARBA" id="ARBA00022833"/>
    </source>
</evidence>
<dbReference type="InterPro" id="IPR001478">
    <property type="entry name" value="PDZ"/>
</dbReference>
<organism evidence="13 14">
    <name type="scientific">Neolewinella antarctica</name>
    <dbReference type="NCBI Taxonomy" id="442734"/>
    <lineage>
        <taxon>Bacteria</taxon>
        <taxon>Pseudomonadati</taxon>
        <taxon>Bacteroidota</taxon>
        <taxon>Saprospiria</taxon>
        <taxon>Saprospirales</taxon>
        <taxon>Lewinellaceae</taxon>
        <taxon>Neolewinella</taxon>
    </lineage>
</organism>
<protein>
    <recommendedName>
        <fullName evidence="11">Zinc metalloprotease</fullName>
        <ecNumber evidence="11">3.4.24.-</ecNumber>
    </recommendedName>
</protein>
<dbReference type="GO" id="GO:0008233">
    <property type="term" value="F:peptidase activity"/>
    <property type="evidence" value="ECO:0007669"/>
    <property type="project" value="UniProtKB-KW"/>
</dbReference>
<dbReference type="EMBL" id="JAATJH010000002">
    <property type="protein sequence ID" value="NJC26204.1"/>
    <property type="molecule type" value="Genomic_DNA"/>
</dbReference>
<evidence type="ECO:0000313" key="14">
    <source>
        <dbReference type="Proteomes" id="UP000770785"/>
    </source>
</evidence>
<keyword evidence="8 11" id="KW-1133">Transmembrane helix</keyword>
<dbReference type="PANTHER" id="PTHR42837">
    <property type="entry name" value="REGULATOR OF SIGMA-E PROTEASE RSEP"/>
    <property type="match status" value="1"/>
</dbReference>
<evidence type="ECO:0000256" key="5">
    <source>
        <dbReference type="ARBA" id="ARBA00022692"/>
    </source>
</evidence>
<evidence type="ECO:0000313" key="13">
    <source>
        <dbReference type="EMBL" id="NJC26204.1"/>
    </source>
</evidence>
<evidence type="ECO:0000256" key="6">
    <source>
        <dbReference type="ARBA" id="ARBA00022801"/>
    </source>
</evidence>
<accession>A0ABX0XB96</accession>
<dbReference type="RefSeq" id="WP_168036960.1">
    <property type="nucleotide sequence ID" value="NZ_JAATJH010000002.1"/>
</dbReference>
<keyword evidence="10 11" id="KW-0472">Membrane</keyword>
<sequence>MDLLIKIGQLVLSLSILIVLHEFGHFLPARLFGTRVEKFYLFFDPYFSLFKKKIGETEYGIGWLPLGGYVKISGMIDESFDKEQLEQEPQPWEFRSKPAWQRLVIMLGGVTVNFILGFLLFAMTLFVWGEQYFPNENVTAGIYADSLGQEMGLRTGDKLLFIGDQKVERFNDRILLRDVAINNARSVTVNRDGAEQKIEIDKKWADILTRRENKRARIFTARIPFTVAEVVKDSPAKKAGLATFDNVVSVNGVPTPYYDLFAEAVRGRNSETIELGITTKDDKTVRQVSVTTTEEGKIGVLAAPADYFYDTETIEYGFVESFPAGFQRGAQFVSDQLNAFGAIFRGDIAFKESIGGFGSIAGMFGTTWIWERFWLMTASLSLILAIMNLLPIPALDGGHVVFLLYEVITGNKPSDAFMEKATMVGFVLVLALIITANGLDFWYWFKGLLGGG</sequence>
<dbReference type="SMART" id="SM00228">
    <property type="entry name" value="PDZ"/>
    <property type="match status" value="2"/>
</dbReference>
<dbReference type="GO" id="GO:0006508">
    <property type="term" value="P:proteolysis"/>
    <property type="evidence" value="ECO:0007669"/>
    <property type="project" value="UniProtKB-KW"/>
</dbReference>
<dbReference type="SUPFAM" id="SSF50156">
    <property type="entry name" value="PDZ domain-like"/>
    <property type="match status" value="2"/>
</dbReference>
<feature type="transmembrane region" description="Helical" evidence="11">
    <location>
        <begin position="103"/>
        <end position="128"/>
    </location>
</feature>
<evidence type="ECO:0000256" key="8">
    <source>
        <dbReference type="ARBA" id="ARBA00022989"/>
    </source>
</evidence>
<evidence type="ECO:0000256" key="1">
    <source>
        <dbReference type="ARBA" id="ARBA00001947"/>
    </source>
</evidence>
<evidence type="ECO:0000256" key="2">
    <source>
        <dbReference type="ARBA" id="ARBA00004141"/>
    </source>
</evidence>
<dbReference type="CDD" id="cd06163">
    <property type="entry name" value="S2P-M50_PDZ_RseP-like"/>
    <property type="match status" value="1"/>
</dbReference>
<dbReference type="InterPro" id="IPR036034">
    <property type="entry name" value="PDZ_sf"/>
</dbReference>
<feature type="transmembrane region" description="Helical" evidence="11">
    <location>
        <begin position="373"/>
        <end position="395"/>
    </location>
</feature>
<dbReference type="NCBIfam" id="TIGR00054">
    <property type="entry name" value="RIP metalloprotease RseP"/>
    <property type="match status" value="1"/>
</dbReference>
<evidence type="ECO:0000256" key="9">
    <source>
        <dbReference type="ARBA" id="ARBA00023049"/>
    </source>
</evidence>
<feature type="transmembrane region" description="Helical" evidence="11">
    <location>
        <begin position="423"/>
        <end position="445"/>
    </location>
</feature>
<dbReference type="Proteomes" id="UP000770785">
    <property type="component" value="Unassembled WGS sequence"/>
</dbReference>
<dbReference type="Pfam" id="PF02163">
    <property type="entry name" value="Peptidase_M50"/>
    <property type="match status" value="1"/>
</dbReference>
<keyword evidence="14" id="KW-1185">Reference proteome</keyword>
<proteinExistence type="inferred from homology"/>
<dbReference type="EC" id="3.4.24.-" evidence="11"/>
<evidence type="ECO:0000259" key="12">
    <source>
        <dbReference type="SMART" id="SM00228"/>
    </source>
</evidence>
<keyword evidence="4 13" id="KW-0645">Protease</keyword>
<feature type="domain" description="PDZ" evidence="12">
    <location>
        <begin position="212"/>
        <end position="281"/>
    </location>
</feature>
<feature type="domain" description="PDZ" evidence="12">
    <location>
        <begin position="117"/>
        <end position="193"/>
    </location>
</feature>
<evidence type="ECO:0000256" key="3">
    <source>
        <dbReference type="ARBA" id="ARBA00007931"/>
    </source>
</evidence>
<keyword evidence="9 11" id="KW-0482">Metalloprotease</keyword>
<keyword evidence="11" id="KW-0479">Metal-binding</keyword>
<dbReference type="InterPro" id="IPR004387">
    <property type="entry name" value="Pept_M50_Zn"/>
</dbReference>
<dbReference type="Gene3D" id="2.30.42.10">
    <property type="match status" value="2"/>
</dbReference>
<keyword evidence="6 11" id="KW-0378">Hydrolase</keyword>
<comment type="cofactor">
    <cofactor evidence="1 11">
        <name>Zn(2+)</name>
        <dbReference type="ChEBI" id="CHEBI:29105"/>
    </cofactor>
</comment>